<dbReference type="SUPFAM" id="SSF52266">
    <property type="entry name" value="SGNH hydrolase"/>
    <property type="match status" value="1"/>
</dbReference>
<dbReference type="AlphaFoldDB" id="A0A5C1A7K5"/>
<dbReference type="EMBL" id="CP042425">
    <property type="protein sequence ID" value="QEL14197.1"/>
    <property type="molecule type" value="Genomic_DNA"/>
</dbReference>
<keyword evidence="3" id="KW-1185">Reference proteome</keyword>
<evidence type="ECO:0000259" key="1">
    <source>
        <dbReference type="Pfam" id="PF13472"/>
    </source>
</evidence>
<evidence type="ECO:0000313" key="2">
    <source>
        <dbReference type="EMBL" id="QEL14197.1"/>
    </source>
</evidence>
<dbReference type="InterPro" id="IPR036514">
    <property type="entry name" value="SGNH_hydro_sf"/>
</dbReference>
<dbReference type="Pfam" id="PF13472">
    <property type="entry name" value="Lipase_GDSL_2"/>
    <property type="match status" value="1"/>
</dbReference>
<dbReference type="OrthoDB" id="212722at2"/>
<dbReference type="InterPro" id="IPR013830">
    <property type="entry name" value="SGNH_hydro"/>
</dbReference>
<dbReference type="KEGG" id="lrs:PX52LOC_01067"/>
<feature type="domain" description="SGNH hydrolase-type esterase" evidence="1">
    <location>
        <begin position="6"/>
        <end position="169"/>
    </location>
</feature>
<protein>
    <submittedName>
        <fullName evidence="2">Putative carbohydrate esterase</fullName>
    </submittedName>
</protein>
<gene>
    <name evidence="2" type="ORF">PX52LOC_01067</name>
</gene>
<organism evidence="2 3">
    <name type="scientific">Limnoglobus roseus</name>
    <dbReference type="NCBI Taxonomy" id="2598579"/>
    <lineage>
        <taxon>Bacteria</taxon>
        <taxon>Pseudomonadati</taxon>
        <taxon>Planctomycetota</taxon>
        <taxon>Planctomycetia</taxon>
        <taxon>Gemmatales</taxon>
        <taxon>Gemmataceae</taxon>
        <taxon>Limnoglobus</taxon>
    </lineage>
</organism>
<dbReference type="Proteomes" id="UP000324974">
    <property type="component" value="Chromosome"/>
</dbReference>
<dbReference type="GO" id="GO:0016788">
    <property type="term" value="F:hydrolase activity, acting on ester bonds"/>
    <property type="evidence" value="ECO:0007669"/>
    <property type="project" value="UniProtKB-ARBA"/>
</dbReference>
<dbReference type="CDD" id="cd00229">
    <property type="entry name" value="SGNH_hydrolase"/>
    <property type="match status" value="1"/>
</dbReference>
<dbReference type="Gene3D" id="3.40.50.1110">
    <property type="entry name" value="SGNH hydrolase"/>
    <property type="match status" value="1"/>
</dbReference>
<proteinExistence type="predicted"/>
<reference evidence="3" key="1">
    <citation type="submission" date="2019-08" db="EMBL/GenBank/DDBJ databases">
        <title>Limnoglobus roseus gen. nov., sp. nov., a novel freshwater planctomycete with a giant genome from the family Gemmataceae.</title>
        <authorList>
            <person name="Kulichevskaya I.S."/>
            <person name="Naumoff D.G."/>
            <person name="Miroshnikov K."/>
            <person name="Ivanova A."/>
            <person name="Philippov D.A."/>
            <person name="Hakobyan A."/>
            <person name="Rijpstra I.C."/>
            <person name="Sinninghe Damste J.S."/>
            <person name="Liesack W."/>
            <person name="Dedysh S.N."/>
        </authorList>
    </citation>
    <scope>NUCLEOTIDE SEQUENCE [LARGE SCALE GENOMIC DNA]</scope>
    <source>
        <strain evidence="3">PX52</strain>
    </source>
</reference>
<dbReference type="RefSeq" id="WP_149109108.1">
    <property type="nucleotide sequence ID" value="NZ_CP042425.1"/>
</dbReference>
<sequence length="208" mass="22312">MSHVVLLGDSIFDNARYVPDKPCVIEQVRMSLPKDWRATLCAVDGAITDDVPAQLPNLPAGATHLVLSVGGNDALSAVHILREPAVTVGEAMLVIGEALDEFEKSYRAMLRQVVAIGKPTAVCTVYDSIPHLELADRTALRGFNEIITRTAFAAKLPVIDLRLVCTSVNDYSSLSPIEPSATGGAKIAEQIAAAVRRHDFSGPVCVYF</sequence>
<accession>A0A5C1A7K5</accession>
<evidence type="ECO:0000313" key="3">
    <source>
        <dbReference type="Proteomes" id="UP000324974"/>
    </source>
</evidence>
<name>A0A5C1A7K5_9BACT</name>